<evidence type="ECO:0000256" key="1">
    <source>
        <dbReference type="PROSITE-ProRule" id="PRU00175"/>
    </source>
</evidence>
<dbReference type="PROSITE" id="PS50089">
    <property type="entry name" value="ZF_RING_2"/>
    <property type="match status" value="1"/>
</dbReference>
<dbReference type="RefSeq" id="XP_001435871.1">
    <property type="nucleotide sequence ID" value="XM_001435834.1"/>
</dbReference>
<organism evidence="4 5">
    <name type="scientific">Paramecium tetraurelia</name>
    <dbReference type="NCBI Taxonomy" id="5888"/>
    <lineage>
        <taxon>Eukaryota</taxon>
        <taxon>Sar</taxon>
        <taxon>Alveolata</taxon>
        <taxon>Ciliophora</taxon>
        <taxon>Intramacronucleata</taxon>
        <taxon>Oligohymenophorea</taxon>
        <taxon>Peniculida</taxon>
        <taxon>Parameciidae</taxon>
        <taxon>Paramecium</taxon>
    </lineage>
</organism>
<dbReference type="AlphaFoldDB" id="A0CCF7"/>
<feature type="domain" description="RING-type" evidence="3">
    <location>
        <begin position="21"/>
        <end position="67"/>
    </location>
</feature>
<proteinExistence type="predicted"/>
<evidence type="ECO:0000256" key="2">
    <source>
        <dbReference type="SAM" id="MobiDB-lite"/>
    </source>
</evidence>
<dbReference type="OMA" id="QHLLCTI"/>
<accession>A0CCF7</accession>
<keyword evidence="1" id="KW-0863">Zinc-finger</keyword>
<keyword evidence="5" id="KW-1185">Reference proteome</keyword>
<dbReference type="GO" id="GO:0000209">
    <property type="term" value="P:protein polyubiquitination"/>
    <property type="evidence" value="ECO:0000318"/>
    <property type="project" value="GO_Central"/>
</dbReference>
<feature type="compositionally biased region" description="Low complexity" evidence="2">
    <location>
        <begin position="272"/>
        <end position="288"/>
    </location>
</feature>
<dbReference type="PANTHER" id="PTHR46016">
    <property type="entry name" value="ZINC FINGER, RING/FYVE/PHD-TYPE"/>
    <property type="match status" value="1"/>
</dbReference>
<dbReference type="InterPro" id="IPR051438">
    <property type="entry name" value="RNF_E3_ubiq-protein_ligase"/>
</dbReference>
<dbReference type="STRING" id="5888.A0CCF7"/>
<feature type="compositionally biased region" description="Low complexity" evidence="2">
    <location>
        <begin position="196"/>
        <end position="213"/>
    </location>
</feature>
<name>A0CCF7_PARTE</name>
<dbReference type="InParanoid" id="A0CCF7"/>
<feature type="region of interest" description="Disordered" evidence="2">
    <location>
        <begin position="272"/>
        <end position="295"/>
    </location>
</feature>
<dbReference type="InterPro" id="IPR001841">
    <property type="entry name" value="Znf_RING"/>
</dbReference>
<dbReference type="HOGENOM" id="CLU_646340_0_0_1"/>
<dbReference type="Gene3D" id="3.30.40.10">
    <property type="entry name" value="Zinc/RING finger domain, C3HC4 (zinc finger)"/>
    <property type="match status" value="1"/>
</dbReference>
<reference evidence="4 5" key="1">
    <citation type="journal article" date="2006" name="Nature">
        <title>Global trends of whole-genome duplications revealed by the ciliate Paramecium tetraurelia.</title>
        <authorList>
            <consortium name="Genoscope"/>
            <person name="Aury J.-M."/>
            <person name="Jaillon O."/>
            <person name="Duret L."/>
            <person name="Noel B."/>
            <person name="Jubin C."/>
            <person name="Porcel B.M."/>
            <person name="Segurens B."/>
            <person name="Daubin V."/>
            <person name="Anthouard V."/>
            <person name="Aiach N."/>
            <person name="Arnaiz O."/>
            <person name="Billaut A."/>
            <person name="Beisson J."/>
            <person name="Blanc I."/>
            <person name="Bouhouche K."/>
            <person name="Camara F."/>
            <person name="Duharcourt S."/>
            <person name="Guigo R."/>
            <person name="Gogendeau D."/>
            <person name="Katinka M."/>
            <person name="Keller A.-M."/>
            <person name="Kissmehl R."/>
            <person name="Klotz C."/>
            <person name="Koll F."/>
            <person name="Le Moue A."/>
            <person name="Lepere C."/>
            <person name="Malinsky S."/>
            <person name="Nowacki M."/>
            <person name="Nowak J.K."/>
            <person name="Plattner H."/>
            <person name="Poulain J."/>
            <person name="Ruiz F."/>
            <person name="Serrano V."/>
            <person name="Zagulski M."/>
            <person name="Dessen P."/>
            <person name="Betermier M."/>
            <person name="Weissenbach J."/>
            <person name="Scarpelli C."/>
            <person name="Schachter V."/>
            <person name="Sperling L."/>
            <person name="Meyer E."/>
            <person name="Cohen J."/>
            <person name="Wincker P."/>
        </authorList>
    </citation>
    <scope>NUCLEOTIDE SEQUENCE [LARGE SCALE GENOMIC DNA]</scope>
    <source>
        <strain evidence="4 5">Stock d4-2</strain>
    </source>
</reference>
<evidence type="ECO:0000313" key="4">
    <source>
        <dbReference type="EMBL" id="CAK68474.1"/>
    </source>
</evidence>
<protein>
    <recommendedName>
        <fullName evidence="3">RING-type domain-containing protein</fullName>
    </recommendedName>
</protein>
<feature type="compositionally biased region" description="Polar residues" evidence="2">
    <location>
        <begin position="214"/>
        <end position="235"/>
    </location>
</feature>
<dbReference type="KEGG" id="ptm:GSPATT00037259001"/>
<gene>
    <name evidence="4" type="ORF">GSPATT00037259001</name>
</gene>
<keyword evidence="1" id="KW-0479">Metal-binding</keyword>
<dbReference type="GO" id="GO:0006511">
    <property type="term" value="P:ubiquitin-dependent protein catabolic process"/>
    <property type="evidence" value="ECO:0000318"/>
    <property type="project" value="GO_Central"/>
</dbReference>
<feature type="region of interest" description="Disordered" evidence="2">
    <location>
        <begin position="168"/>
        <end position="235"/>
    </location>
</feature>
<dbReference type="PANTHER" id="PTHR46016:SF1">
    <property type="entry name" value="RING-TYPE DOMAIN-CONTAINING PROTEIN"/>
    <property type="match status" value="1"/>
</dbReference>
<keyword evidence="1" id="KW-0862">Zinc</keyword>
<sequence length="446" mass="52233">MNRERQFEVIKTQQVNQHLLCTICREVFYNPIRATCGYHSFFISRHTFCGTCLVRWIQMKKSCPLCRHRLERNYQFDKDILATKIVGDIEVKCLRCQLWEGTLAQFKQHKKSQCTYISINTEIHQDAIEIGDDDDEFTFANLVEETEPQIKQQIIENFGQQILISIDQSQNQEQQQQSQQSNNLNQNHQDPPLETNSNNINLNSNQIENLNQNPELNNDLPQQNLENNQIDNPPQEINQENQISLSIIQDDSINQQNTTHQVDQHINQAKQLNDQQQQDIPQIPDSNQNETEEKPLSLENQQLILQDNQDTSQNNILNDEASVHQDKLQQVADNIQIQLQTEIKDDSPNYNQTNQQNLNSAEQFKTNDPDIQIIEPPIKFLNNKDLKKFKATNKFKINILKNNVKISEPMMMEEIHDSIFFEFVNQMKKEMVRKLSDIQYYNTLLG</sequence>
<dbReference type="EMBL" id="CT868060">
    <property type="protein sequence ID" value="CAK68474.1"/>
    <property type="molecule type" value="Genomic_DNA"/>
</dbReference>
<dbReference type="Proteomes" id="UP000000600">
    <property type="component" value="Unassembled WGS sequence"/>
</dbReference>
<dbReference type="Pfam" id="PF13923">
    <property type="entry name" value="zf-C3HC4_2"/>
    <property type="match status" value="1"/>
</dbReference>
<dbReference type="GO" id="GO:0061630">
    <property type="term" value="F:ubiquitin protein ligase activity"/>
    <property type="evidence" value="ECO:0000318"/>
    <property type="project" value="GO_Central"/>
</dbReference>
<dbReference type="InterPro" id="IPR013083">
    <property type="entry name" value="Znf_RING/FYVE/PHD"/>
</dbReference>
<feature type="compositionally biased region" description="Low complexity" evidence="2">
    <location>
        <begin position="168"/>
        <end position="189"/>
    </location>
</feature>
<dbReference type="OrthoDB" id="8062037at2759"/>
<dbReference type="GO" id="GO:0008270">
    <property type="term" value="F:zinc ion binding"/>
    <property type="evidence" value="ECO:0007669"/>
    <property type="project" value="UniProtKB-KW"/>
</dbReference>
<evidence type="ECO:0000313" key="5">
    <source>
        <dbReference type="Proteomes" id="UP000000600"/>
    </source>
</evidence>
<dbReference type="SUPFAM" id="SSF57850">
    <property type="entry name" value="RING/U-box"/>
    <property type="match status" value="1"/>
</dbReference>
<dbReference type="GeneID" id="5021656"/>
<evidence type="ECO:0000259" key="3">
    <source>
        <dbReference type="PROSITE" id="PS50089"/>
    </source>
</evidence>